<accession>A0A6A6VBF1</accession>
<evidence type="ECO:0000313" key="3">
    <source>
        <dbReference type="Proteomes" id="UP000799440"/>
    </source>
</evidence>
<keyword evidence="1" id="KW-0732">Signal</keyword>
<protein>
    <submittedName>
        <fullName evidence="2">Uncharacterized protein</fullName>
    </submittedName>
</protein>
<dbReference type="EMBL" id="MU006576">
    <property type="protein sequence ID" value="KAF2746621.1"/>
    <property type="molecule type" value="Genomic_DNA"/>
</dbReference>
<keyword evidence="3" id="KW-1185">Reference proteome</keyword>
<reference evidence="2" key="1">
    <citation type="journal article" date="2020" name="Stud. Mycol.">
        <title>101 Dothideomycetes genomes: a test case for predicting lifestyles and emergence of pathogens.</title>
        <authorList>
            <person name="Haridas S."/>
            <person name="Albert R."/>
            <person name="Binder M."/>
            <person name="Bloem J."/>
            <person name="Labutti K."/>
            <person name="Salamov A."/>
            <person name="Andreopoulos B."/>
            <person name="Baker S."/>
            <person name="Barry K."/>
            <person name="Bills G."/>
            <person name="Bluhm B."/>
            <person name="Cannon C."/>
            <person name="Castanera R."/>
            <person name="Culley D."/>
            <person name="Daum C."/>
            <person name="Ezra D."/>
            <person name="Gonzalez J."/>
            <person name="Henrissat B."/>
            <person name="Kuo A."/>
            <person name="Liang C."/>
            <person name="Lipzen A."/>
            <person name="Lutzoni F."/>
            <person name="Magnuson J."/>
            <person name="Mondo S."/>
            <person name="Nolan M."/>
            <person name="Ohm R."/>
            <person name="Pangilinan J."/>
            <person name="Park H.-J."/>
            <person name="Ramirez L."/>
            <person name="Alfaro M."/>
            <person name="Sun H."/>
            <person name="Tritt A."/>
            <person name="Yoshinaga Y."/>
            <person name="Zwiers L.-H."/>
            <person name="Turgeon B."/>
            <person name="Goodwin S."/>
            <person name="Spatafora J."/>
            <person name="Crous P."/>
            <person name="Grigoriev I."/>
        </authorList>
    </citation>
    <scope>NUCLEOTIDE SEQUENCE</scope>
    <source>
        <strain evidence="2">CBS 119925</strain>
    </source>
</reference>
<dbReference type="AlphaFoldDB" id="A0A6A6VBF1"/>
<gene>
    <name evidence="2" type="ORF">M011DRAFT_74530</name>
</gene>
<dbReference type="OrthoDB" id="3928994at2759"/>
<evidence type="ECO:0000313" key="2">
    <source>
        <dbReference type="EMBL" id="KAF2746621.1"/>
    </source>
</evidence>
<sequence>MLFTTLLASGLLATAAAVPATGKRQAAGKPARVDVSVSKNMIWTGSEEPYWTYFHGYDLCGPTHCYTDSSKKYTVDVPQSGGLNHQNGKGTLTITAQGEYDNRDPGWEYERHALIETLQEAIKASSVQKEYTIQIGAGCSPKQEFCNKEPKYNTIKYWQAPASAKAVIHDDRGQLMGNVEIKVHFEAEKFALLEMLSCETVSGAATTAIERVLKENPWAELASAAASFVCMFV</sequence>
<feature type="signal peptide" evidence="1">
    <location>
        <begin position="1"/>
        <end position="17"/>
    </location>
</feature>
<proteinExistence type="predicted"/>
<dbReference type="Proteomes" id="UP000799440">
    <property type="component" value="Unassembled WGS sequence"/>
</dbReference>
<evidence type="ECO:0000256" key="1">
    <source>
        <dbReference type="SAM" id="SignalP"/>
    </source>
</evidence>
<name>A0A6A6VBF1_9PLEO</name>
<feature type="chain" id="PRO_5025538448" evidence="1">
    <location>
        <begin position="18"/>
        <end position="233"/>
    </location>
</feature>
<organism evidence="2 3">
    <name type="scientific">Sporormia fimetaria CBS 119925</name>
    <dbReference type="NCBI Taxonomy" id="1340428"/>
    <lineage>
        <taxon>Eukaryota</taxon>
        <taxon>Fungi</taxon>
        <taxon>Dikarya</taxon>
        <taxon>Ascomycota</taxon>
        <taxon>Pezizomycotina</taxon>
        <taxon>Dothideomycetes</taxon>
        <taxon>Pleosporomycetidae</taxon>
        <taxon>Pleosporales</taxon>
        <taxon>Sporormiaceae</taxon>
        <taxon>Sporormia</taxon>
    </lineage>
</organism>